<accession>A0ACC1B1M0</accession>
<dbReference type="EMBL" id="CM047903">
    <property type="protein sequence ID" value="KAJ0092809.1"/>
    <property type="molecule type" value="Genomic_DNA"/>
</dbReference>
<reference evidence="2" key="1">
    <citation type="journal article" date="2023" name="G3 (Bethesda)">
        <title>Genome assembly and association tests identify interacting loci associated with vigor, precocity, and sex in interspecific pistachio rootstocks.</title>
        <authorList>
            <person name="Palmer W."/>
            <person name="Jacygrad E."/>
            <person name="Sagayaradj S."/>
            <person name="Cavanaugh K."/>
            <person name="Han R."/>
            <person name="Bertier L."/>
            <person name="Beede B."/>
            <person name="Kafkas S."/>
            <person name="Golino D."/>
            <person name="Preece J."/>
            <person name="Michelmore R."/>
        </authorList>
    </citation>
    <scope>NUCLEOTIDE SEQUENCE [LARGE SCALE GENOMIC DNA]</scope>
</reference>
<keyword evidence="2" id="KW-1185">Reference proteome</keyword>
<organism evidence="1 2">
    <name type="scientific">Pistacia atlantica</name>
    <dbReference type="NCBI Taxonomy" id="434234"/>
    <lineage>
        <taxon>Eukaryota</taxon>
        <taxon>Viridiplantae</taxon>
        <taxon>Streptophyta</taxon>
        <taxon>Embryophyta</taxon>
        <taxon>Tracheophyta</taxon>
        <taxon>Spermatophyta</taxon>
        <taxon>Magnoliopsida</taxon>
        <taxon>eudicotyledons</taxon>
        <taxon>Gunneridae</taxon>
        <taxon>Pentapetalae</taxon>
        <taxon>rosids</taxon>
        <taxon>malvids</taxon>
        <taxon>Sapindales</taxon>
        <taxon>Anacardiaceae</taxon>
        <taxon>Pistacia</taxon>
    </lineage>
</organism>
<protein>
    <submittedName>
        <fullName evidence="1">Uncharacterized protein</fullName>
    </submittedName>
</protein>
<sequence length="188" mass="21082">MTPHKEWFCEYETYNGGNVLLGDDTAVKIIGRGKIRLRLHDGSVRTLPQVMHILGMSRNRSVGTIADIGIVFNCDRTSCKMTRGSMVIARGVRHGTLYRLQASVVRNSSLGGYVSEKEAEKEIDSATLWHQRMGHIGESALSTLVTQNMAEGIPNCSMSFGFCEECLQGKQNRFSFQSKAREQQKYWS</sequence>
<dbReference type="Proteomes" id="UP001164250">
    <property type="component" value="Chromosome 7"/>
</dbReference>
<evidence type="ECO:0000313" key="2">
    <source>
        <dbReference type="Proteomes" id="UP001164250"/>
    </source>
</evidence>
<gene>
    <name evidence="1" type="ORF">Patl1_26707</name>
</gene>
<name>A0ACC1B1M0_9ROSI</name>
<proteinExistence type="predicted"/>
<evidence type="ECO:0000313" key="1">
    <source>
        <dbReference type="EMBL" id="KAJ0092809.1"/>
    </source>
</evidence>
<comment type="caution">
    <text evidence="1">The sequence shown here is derived from an EMBL/GenBank/DDBJ whole genome shotgun (WGS) entry which is preliminary data.</text>
</comment>